<name>L8GHG7_ACACF</name>
<organism evidence="1 2">
    <name type="scientific">Acanthamoeba castellanii (strain ATCC 30010 / Neff)</name>
    <dbReference type="NCBI Taxonomy" id="1257118"/>
    <lineage>
        <taxon>Eukaryota</taxon>
        <taxon>Amoebozoa</taxon>
        <taxon>Discosea</taxon>
        <taxon>Longamoebia</taxon>
        <taxon>Centramoebida</taxon>
        <taxon>Acanthamoebidae</taxon>
        <taxon>Acanthamoeba</taxon>
    </lineage>
</organism>
<dbReference type="KEGG" id="acan:ACA1_324840"/>
<evidence type="ECO:0000313" key="2">
    <source>
        <dbReference type="Proteomes" id="UP000011083"/>
    </source>
</evidence>
<dbReference type="RefSeq" id="XP_004334450.1">
    <property type="nucleotide sequence ID" value="XM_004334402.1"/>
</dbReference>
<dbReference type="EMBL" id="KB008116">
    <property type="protein sequence ID" value="ELR12437.1"/>
    <property type="molecule type" value="Genomic_DNA"/>
</dbReference>
<gene>
    <name evidence="1" type="ORF">ACA1_324840</name>
</gene>
<dbReference type="AlphaFoldDB" id="L8GHG7"/>
<protein>
    <submittedName>
        <fullName evidence="1">Uncharacterized protein</fullName>
    </submittedName>
</protein>
<accession>L8GHG7</accession>
<evidence type="ECO:0000313" key="1">
    <source>
        <dbReference type="EMBL" id="ELR12437.1"/>
    </source>
</evidence>
<dbReference type="Proteomes" id="UP000011083">
    <property type="component" value="Unassembled WGS sequence"/>
</dbReference>
<dbReference type="VEuPathDB" id="AmoebaDB:ACA1_324840"/>
<dbReference type="GeneID" id="14912933"/>
<reference evidence="1 2" key="1">
    <citation type="journal article" date="2013" name="Genome Biol.">
        <title>Genome of Acanthamoeba castellanii highlights extensive lateral gene transfer and early evolution of tyrosine kinase signaling.</title>
        <authorList>
            <person name="Clarke M."/>
            <person name="Lohan A.J."/>
            <person name="Liu B."/>
            <person name="Lagkouvardos I."/>
            <person name="Roy S."/>
            <person name="Zafar N."/>
            <person name="Bertelli C."/>
            <person name="Schilde C."/>
            <person name="Kianianmomeni A."/>
            <person name="Burglin T.R."/>
            <person name="Frech C."/>
            <person name="Turcotte B."/>
            <person name="Kopec K.O."/>
            <person name="Synnott J.M."/>
            <person name="Choo C."/>
            <person name="Paponov I."/>
            <person name="Finkler A."/>
            <person name="Soon Heng Tan C."/>
            <person name="Hutchins A.P."/>
            <person name="Weinmeier T."/>
            <person name="Rattei T."/>
            <person name="Chu J.S."/>
            <person name="Gimenez G."/>
            <person name="Irimia M."/>
            <person name="Rigden D.J."/>
            <person name="Fitzpatrick D.A."/>
            <person name="Lorenzo-Morales J."/>
            <person name="Bateman A."/>
            <person name="Chiu C.H."/>
            <person name="Tang P."/>
            <person name="Hegemann P."/>
            <person name="Fromm H."/>
            <person name="Raoult D."/>
            <person name="Greub G."/>
            <person name="Miranda-Saavedra D."/>
            <person name="Chen N."/>
            <person name="Nash P."/>
            <person name="Ginger M.L."/>
            <person name="Horn M."/>
            <person name="Schaap P."/>
            <person name="Caler L."/>
            <person name="Loftus B."/>
        </authorList>
    </citation>
    <scope>NUCLEOTIDE SEQUENCE [LARGE SCALE GENOMIC DNA]</scope>
    <source>
        <strain evidence="1 2">Neff</strain>
    </source>
</reference>
<proteinExistence type="predicted"/>
<keyword evidence="2" id="KW-1185">Reference proteome</keyword>
<sequence length="291" mass="32640">MMDMNKADKLAAVFGGHAKSEDERDMARQELVDFFGEAICSATGANMMMASRLGEQLQKWGEHHNSGVDKDLGAYVKHQAHHWLYQIKEDPLVYSDLRMRLMSGTAYIVENIMARLYDQYGLEKSNPGIDGAFIGIVNGTIYDHHGMDRWISRTSGEIVDRYHVVLELAKHGVNTLFPFTATSPAHVMDALSRSLVLASSTADDIASSEFFVDQLPVYLYKQILRGPVSSRRTLDDLKGAIDELVPLFDRAHQENVRNRALKVLGYVNQTIECMENALDNADALANYKIIN</sequence>